<dbReference type="OrthoDB" id="3210850at2759"/>
<dbReference type="Proteomes" id="UP000193560">
    <property type="component" value="Unassembled WGS sequence"/>
</dbReference>
<organism evidence="3 4">
    <name type="scientific">Absidia repens</name>
    <dbReference type="NCBI Taxonomy" id="90262"/>
    <lineage>
        <taxon>Eukaryota</taxon>
        <taxon>Fungi</taxon>
        <taxon>Fungi incertae sedis</taxon>
        <taxon>Mucoromycota</taxon>
        <taxon>Mucoromycotina</taxon>
        <taxon>Mucoromycetes</taxon>
        <taxon>Mucorales</taxon>
        <taxon>Cunninghamellaceae</taxon>
        <taxon>Absidia</taxon>
    </lineage>
</organism>
<feature type="region of interest" description="Disordered" evidence="1">
    <location>
        <begin position="350"/>
        <end position="369"/>
    </location>
</feature>
<evidence type="ECO:0000256" key="2">
    <source>
        <dbReference type="SAM" id="Phobius"/>
    </source>
</evidence>
<feature type="region of interest" description="Disordered" evidence="1">
    <location>
        <begin position="280"/>
        <end position="342"/>
    </location>
</feature>
<accession>A0A1X2IHP3</accession>
<sequence>MADNPFVRTTQPEWGEFSSLLISLFAISITCSLFGVKTFNVKYRQLTYARWLVVLLYICSWTFTASTAILASTNNGNYTSCFLSIMACDLFYCGTKFILYLWLIERAYIADDGRKNRIDSWAYRFHILLMTPYIAIFTLMIIYHNSILTSTGECYIGLQPIANIPVLVYDTLFNLYMTILFVIPLIRVGRGVNAHDWKSSRLYDLTKRSLIASSVCLVASFANALGATIMHGKQRGYLCMMCCTIDVTINVLTIHWVTTPSKVKHRGQCTGAISRLSSSSLDAHTDNNKHLPPTMVASSSSRSNPDSAVPAPSSIPVVNHHQQEQQQQQHDQNRPSSSYLYYHHGNRSSISISKDSQCSTKSLTNSPVI</sequence>
<feature type="compositionally biased region" description="Polar residues" evidence="1">
    <location>
        <begin position="354"/>
        <end position="369"/>
    </location>
</feature>
<proteinExistence type="predicted"/>
<keyword evidence="2" id="KW-0812">Transmembrane</keyword>
<dbReference type="AlphaFoldDB" id="A0A1X2IHP3"/>
<dbReference type="PANTHER" id="PTHR38848">
    <property type="entry name" value="G-PROTEIN COUPLED RECEPTORS FAMILY 3 PROFILE DOMAIN-CONTAINING PROTEIN"/>
    <property type="match status" value="1"/>
</dbReference>
<gene>
    <name evidence="3" type="ORF">BCR42DRAFT_413511</name>
</gene>
<reference evidence="3 4" key="1">
    <citation type="submission" date="2016-07" db="EMBL/GenBank/DDBJ databases">
        <title>Pervasive Adenine N6-methylation of Active Genes in Fungi.</title>
        <authorList>
            <consortium name="DOE Joint Genome Institute"/>
            <person name="Mondo S.J."/>
            <person name="Dannebaum R.O."/>
            <person name="Kuo R.C."/>
            <person name="Labutti K."/>
            <person name="Haridas S."/>
            <person name="Kuo A."/>
            <person name="Salamov A."/>
            <person name="Ahrendt S.R."/>
            <person name="Lipzen A."/>
            <person name="Sullivan W."/>
            <person name="Andreopoulos W.B."/>
            <person name="Clum A."/>
            <person name="Lindquist E."/>
            <person name="Daum C."/>
            <person name="Ramamoorthy G.K."/>
            <person name="Gryganskyi A."/>
            <person name="Culley D."/>
            <person name="Magnuson J.K."/>
            <person name="James T.Y."/>
            <person name="O'Malley M.A."/>
            <person name="Stajich J.E."/>
            <person name="Spatafora J.W."/>
            <person name="Visel A."/>
            <person name="Grigoriev I.V."/>
        </authorList>
    </citation>
    <scope>NUCLEOTIDE SEQUENCE [LARGE SCALE GENOMIC DNA]</scope>
    <source>
        <strain evidence="3 4">NRRL 1336</strain>
    </source>
</reference>
<dbReference type="EMBL" id="MCGE01000010">
    <property type="protein sequence ID" value="ORZ16922.1"/>
    <property type="molecule type" value="Genomic_DNA"/>
</dbReference>
<feature type="transmembrane region" description="Helical" evidence="2">
    <location>
        <begin position="209"/>
        <end position="229"/>
    </location>
</feature>
<feature type="transmembrane region" description="Helical" evidence="2">
    <location>
        <begin position="125"/>
        <end position="146"/>
    </location>
</feature>
<feature type="transmembrane region" description="Helical" evidence="2">
    <location>
        <begin position="51"/>
        <end position="70"/>
    </location>
</feature>
<protein>
    <submittedName>
        <fullName evidence="3">Uncharacterized protein</fullName>
    </submittedName>
</protein>
<keyword evidence="2" id="KW-0472">Membrane</keyword>
<feature type="transmembrane region" description="Helical" evidence="2">
    <location>
        <begin position="166"/>
        <end position="188"/>
    </location>
</feature>
<evidence type="ECO:0000313" key="4">
    <source>
        <dbReference type="Proteomes" id="UP000193560"/>
    </source>
</evidence>
<name>A0A1X2IHP3_9FUNG</name>
<comment type="caution">
    <text evidence="3">The sequence shown here is derived from an EMBL/GenBank/DDBJ whole genome shotgun (WGS) entry which is preliminary data.</text>
</comment>
<keyword evidence="4" id="KW-1185">Reference proteome</keyword>
<evidence type="ECO:0000313" key="3">
    <source>
        <dbReference type="EMBL" id="ORZ16922.1"/>
    </source>
</evidence>
<keyword evidence="2" id="KW-1133">Transmembrane helix</keyword>
<dbReference type="PANTHER" id="PTHR38848:SF3">
    <property type="entry name" value="G-PROTEIN COUPLED RECEPTORS FAMILY 3 PROFILE DOMAIN-CONTAINING PROTEIN"/>
    <property type="match status" value="1"/>
</dbReference>
<evidence type="ECO:0000256" key="1">
    <source>
        <dbReference type="SAM" id="MobiDB-lite"/>
    </source>
</evidence>
<feature type="transmembrane region" description="Helical" evidence="2">
    <location>
        <begin position="82"/>
        <end position="104"/>
    </location>
</feature>
<feature type="transmembrane region" description="Helical" evidence="2">
    <location>
        <begin position="20"/>
        <end position="39"/>
    </location>
</feature>